<keyword evidence="3" id="KW-1185">Reference proteome</keyword>
<evidence type="ECO:0000256" key="1">
    <source>
        <dbReference type="SAM" id="MobiDB-lite"/>
    </source>
</evidence>
<feature type="compositionally biased region" description="Polar residues" evidence="1">
    <location>
        <begin position="22"/>
        <end position="36"/>
    </location>
</feature>
<name>A0ABY4ZZP8_9CAUL</name>
<reference evidence="2 3" key="1">
    <citation type="submission" date="2022-04" db="EMBL/GenBank/DDBJ databases">
        <title>Genome sequence of soybean root-associated Caulobacter segnis RL271.</title>
        <authorList>
            <person name="Longley R."/>
            <person name="Bonito G."/>
            <person name="Trigodet F."/>
            <person name="Crosson S."/>
            <person name="Fiebig A."/>
        </authorList>
    </citation>
    <scope>NUCLEOTIDE SEQUENCE [LARGE SCALE GENOMIC DNA]</scope>
    <source>
        <strain evidence="2 3">RL271</strain>
    </source>
</reference>
<feature type="compositionally biased region" description="Pro residues" evidence="1">
    <location>
        <begin position="41"/>
        <end position="50"/>
    </location>
</feature>
<protein>
    <submittedName>
        <fullName evidence="2">Uncharacterized protein</fullName>
    </submittedName>
</protein>
<organism evidence="2 3">
    <name type="scientific">Caulobacter segnis</name>
    <dbReference type="NCBI Taxonomy" id="88688"/>
    <lineage>
        <taxon>Bacteria</taxon>
        <taxon>Pseudomonadati</taxon>
        <taxon>Pseudomonadota</taxon>
        <taxon>Alphaproteobacteria</taxon>
        <taxon>Caulobacterales</taxon>
        <taxon>Caulobacteraceae</taxon>
        <taxon>Caulobacter</taxon>
    </lineage>
</organism>
<sequence>MEISPALNRPSPSVSPADITELATSSTDWVESSADNVSPAKFPPGPPPPRMGGGPLDWPEPCTFCPMDWNSVCDSCPSPSASAVLKTDACCSWRSCIRLVEDIALVTLISLSLC</sequence>
<proteinExistence type="predicted"/>
<feature type="region of interest" description="Disordered" evidence="1">
    <location>
        <begin position="1"/>
        <end position="55"/>
    </location>
</feature>
<evidence type="ECO:0000313" key="2">
    <source>
        <dbReference type="EMBL" id="USQ97679.1"/>
    </source>
</evidence>
<gene>
    <name evidence="2" type="ORF">MZV50_09165</name>
</gene>
<evidence type="ECO:0000313" key="3">
    <source>
        <dbReference type="Proteomes" id="UP001057520"/>
    </source>
</evidence>
<dbReference type="Proteomes" id="UP001057520">
    <property type="component" value="Chromosome"/>
</dbReference>
<accession>A0ABY4ZZP8</accession>
<dbReference type="EMBL" id="CP096040">
    <property type="protein sequence ID" value="USQ97679.1"/>
    <property type="molecule type" value="Genomic_DNA"/>
</dbReference>